<evidence type="ECO:0000313" key="9">
    <source>
        <dbReference type="EMBL" id="EIN03967.1"/>
    </source>
</evidence>
<keyword evidence="5" id="KW-0788">Thiol protease</keyword>
<comment type="catalytic activity">
    <reaction evidence="5">
        <text>Thiol-dependent hydrolysis of ester, thioester, amide, peptide and isopeptide bonds formed by the C-terminal Gly of ubiquitin (a 76-residue protein attached to proteins as an intracellular targeting signal).</text>
        <dbReference type="EC" id="3.4.19.12"/>
    </reaction>
</comment>
<evidence type="ECO:0000256" key="3">
    <source>
        <dbReference type="ARBA" id="ARBA00022833"/>
    </source>
</evidence>
<dbReference type="InterPro" id="IPR013083">
    <property type="entry name" value="Znf_RING/FYVE/PHD"/>
</dbReference>
<keyword evidence="5" id="KW-0378">Hydrolase</keyword>
<dbReference type="SMART" id="SM00290">
    <property type="entry name" value="ZnF_UBP"/>
    <property type="match status" value="1"/>
</dbReference>
<evidence type="ECO:0000256" key="6">
    <source>
        <dbReference type="SAM" id="MobiDB-lite"/>
    </source>
</evidence>
<evidence type="ECO:0000256" key="1">
    <source>
        <dbReference type="ARBA" id="ARBA00022723"/>
    </source>
</evidence>
<dbReference type="Gene3D" id="3.90.70.10">
    <property type="entry name" value="Cysteine proteinases"/>
    <property type="match status" value="1"/>
</dbReference>
<dbReference type="InterPro" id="IPR028889">
    <property type="entry name" value="USP"/>
</dbReference>
<dbReference type="PANTHER" id="PTHR24006:SF937">
    <property type="entry name" value="UBIQUITIN CARBOXYL-TERMINAL HYDROLASE"/>
    <property type="match status" value="1"/>
</dbReference>
<feature type="domain" description="UBP-type" evidence="8">
    <location>
        <begin position="16"/>
        <end position="143"/>
    </location>
</feature>
<gene>
    <name evidence="9" type="ORF">PUNSTDRAFT_77182</name>
</gene>
<keyword evidence="5" id="KW-0833">Ubl conjugation pathway</keyword>
<dbReference type="GO" id="GO:0005634">
    <property type="term" value="C:nucleus"/>
    <property type="evidence" value="ECO:0007669"/>
    <property type="project" value="TreeGrafter"/>
</dbReference>
<organism evidence="9 10">
    <name type="scientific">Punctularia strigosozonata (strain HHB-11173)</name>
    <name type="common">White-rot fungus</name>
    <dbReference type="NCBI Taxonomy" id="741275"/>
    <lineage>
        <taxon>Eukaryota</taxon>
        <taxon>Fungi</taxon>
        <taxon>Dikarya</taxon>
        <taxon>Basidiomycota</taxon>
        <taxon>Agaricomycotina</taxon>
        <taxon>Agaricomycetes</taxon>
        <taxon>Corticiales</taxon>
        <taxon>Punctulariaceae</taxon>
        <taxon>Punctularia</taxon>
    </lineage>
</organism>
<dbReference type="SUPFAM" id="SSF57850">
    <property type="entry name" value="RING/U-box"/>
    <property type="match status" value="1"/>
</dbReference>
<sequence>MDLDLEETLESELNSGGCSHIQSVLEDDELRASISRQYKAVVAWNYRRAQVMANPAKRRKISSPTCGSCRLTLSRPFACLSCTFTGCWTRRDNHIVAHLEDNDHDFCVDAQSGSIYCARCSDFIYDPAIEELQALTLLSQEEKATRFQYAKQLREPYKPWKPSDVPSSILSDYTPIPCQSRRGLLNLGQTCFLNVVLQSLIHNPLLRNYFLGDKHNVRLCKLKECTCCEMDALFREVYSGEQAPYGPTSFLATLWKASSELSGYAQQDAHECFISILNQIHGTSRGSTNVSCNCIIHSTFQGQLQSDVRCERCGNVTTTTDPMLDVNLELRGKGGKVSGENTLLGCLTRFTHPEKLGPKEYSCSRCAKGSHEATKRMSIRKLPPALSFQFKRFEHKSSDKATAQKIDAPVRIPSMLNMQPYTTFIMNGGNEKGSGSAGGFGHPGPGELYEYDLFAVICHEGQIDNGHYYNFARFQDEWYRFDDDKVTHSNLKECLNSPAYMCFYVKRHLEYRQNRKAAYQLAREADIRKEEERAKEEAEREREQEAARMKEVEDALLATV</sequence>
<accession>R7S2F8</accession>
<name>R7S2F8_PUNST</name>
<evidence type="ECO:0000256" key="2">
    <source>
        <dbReference type="ARBA" id="ARBA00022771"/>
    </source>
</evidence>
<feature type="domain" description="USP" evidence="7">
    <location>
        <begin position="182"/>
        <end position="507"/>
    </location>
</feature>
<evidence type="ECO:0000259" key="8">
    <source>
        <dbReference type="PROSITE" id="PS50271"/>
    </source>
</evidence>
<dbReference type="KEGG" id="psq:PUNSTDRAFT_77182"/>
<keyword evidence="10" id="KW-1185">Reference proteome</keyword>
<dbReference type="InterPro" id="IPR050164">
    <property type="entry name" value="Peptidase_C19"/>
</dbReference>
<dbReference type="PROSITE" id="PS50235">
    <property type="entry name" value="USP_3"/>
    <property type="match status" value="1"/>
</dbReference>
<dbReference type="InterPro" id="IPR001394">
    <property type="entry name" value="Peptidase_C19_UCH"/>
</dbReference>
<dbReference type="RefSeq" id="XP_007388756.1">
    <property type="nucleotide sequence ID" value="XM_007388694.1"/>
</dbReference>
<comment type="similarity">
    <text evidence="5">Belongs to the peptidase C19 family.</text>
</comment>
<dbReference type="PROSITE" id="PS50271">
    <property type="entry name" value="ZF_UBP"/>
    <property type="match status" value="1"/>
</dbReference>
<dbReference type="Proteomes" id="UP000054196">
    <property type="component" value="Unassembled WGS sequence"/>
</dbReference>
<dbReference type="PANTHER" id="PTHR24006">
    <property type="entry name" value="UBIQUITIN CARBOXYL-TERMINAL HYDROLASE"/>
    <property type="match status" value="1"/>
</dbReference>
<keyword evidence="5" id="KW-0645">Protease</keyword>
<dbReference type="AlphaFoldDB" id="R7S2F8"/>
<dbReference type="GeneID" id="18885703"/>
<dbReference type="InterPro" id="IPR001607">
    <property type="entry name" value="Znf_UBP"/>
</dbReference>
<dbReference type="InterPro" id="IPR038765">
    <property type="entry name" value="Papain-like_cys_pep_sf"/>
</dbReference>
<feature type="region of interest" description="Disordered" evidence="6">
    <location>
        <begin position="529"/>
        <end position="550"/>
    </location>
</feature>
<evidence type="ECO:0000256" key="5">
    <source>
        <dbReference type="RuleBase" id="RU366025"/>
    </source>
</evidence>
<evidence type="ECO:0000259" key="7">
    <source>
        <dbReference type="PROSITE" id="PS50235"/>
    </source>
</evidence>
<dbReference type="eggNOG" id="KOG1867">
    <property type="taxonomic scope" value="Eukaryota"/>
</dbReference>
<protein>
    <recommendedName>
        <fullName evidence="5">Ubiquitin carboxyl-terminal hydrolase</fullName>
        <ecNumber evidence="5">3.4.19.12</ecNumber>
    </recommendedName>
</protein>
<dbReference type="OMA" id="NVSCNCI"/>
<evidence type="ECO:0000256" key="4">
    <source>
        <dbReference type="PROSITE-ProRule" id="PRU00502"/>
    </source>
</evidence>
<dbReference type="SUPFAM" id="SSF54001">
    <property type="entry name" value="Cysteine proteinases"/>
    <property type="match status" value="1"/>
</dbReference>
<dbReference type="OrthoDB" id="289038at2759"/>
<reference evidence="10" key="1">
    <citation type="journal article" date="2012" name="Science">
        <title>The Paleozoic origin of enzymatic lignin decomposition reconstructed from 31 fungal genomes.</title>
        <authorList>
            <person name="Floudas D."/>
            <person name="Binder M."/>
            <person name="Riley R."/>
            <person name="Barry K."/>
            <person name="Blanchette R.A."/>
            <person name="Henrissat B."/>
            <person name="Martinez A.T."/>
            <person name="Otillar R."/>
            <person name="Spatafora J.W."/>
            <person name="Yadav J.S."/>
            <person name="Aerts A."/>
            <person name="Benoit I."/>
            <person name="Boyd A."/>
            <person name="Carlson A."/>
            <person name="Copeland A."/>
            <person name="Coutinho P.M."/>
            <person name="de Vries R.P."/>
            <person name="Ferreira P."/>
            <person name="Findley K."/>
            <person name="Foster B."/>
            <person name="Gaskell J."/>
            <person name="Glotzer D."/>
            <person name="Gorecki P."/>
            <person name="Heitman J."/>
            <person name="Hesse C."/>
            <person name="Hori C."/>
            <person name="Igarashi K."/>
            <person name="Jurgens J.A."/>
            <person name="Kallen N."/>
            <person name="Kersten P."/>
            <person name="Kohler A."/>
            <person name="Kuees U."/>
            <person name="Kumar T.K.A."/>
            <person name="Kuo A."/>
            <person name="LaButti K."/>
            <person name="Larrondo L.F."/>
            <person name="Lindquist E."/>
            <person name="Ling A."/>
            <person name="Lombard V."/>
            <person name="Lucas S."/>
            <person name="Lundell T."/>
            <person name="Martin R."/>
            <person name="McLaughlin D.J."/>
            <person name="Morgenstern I."/>
            <person name="Morin E."/>
            <person name="Murat C."/>
            <person name="Nagy L.G."/>
            <person name="Nolan M."/>
            <person name="Ohm R.A."/>
            <person name="Patyshakuliyeva A."/>
            <person name="Rokas A."/>
            <person name="Ruiz-Duenas F.J."/>
            <person name="Sabat G."/>
            <person name="Salamov A."/>
            <person name="Samejima M."/>
            <person name="Schmutz J."/>
            <person name="Slot J.C."/>
            <person name="St John F."/>
            <person name="Stenlid J."/>
            <person name="Sun H."/>
            <person name="Sun S."/>
            <person name="Syed K."/>
            <person name="Tsang A."/>
            <person name="Wiebenga A."/>
            <person name="Young D."/>
            <person name="Pisabarro A."/>
            <person name="Eastwood D.C."/>
            <person name="Martin F."/>
            <person name="Cullen D."/>
            <person name="Grigoriev I.V."/>
            <person name="Hibbett D.S."/>
        </authorList>
    </citation>
    <scope>NUCLEOTIDE SEQUENCE [LARGE SCALE GENOMIC DNA]</scope>
    <source>
        <strain evidence="10">HHB-11173 SS5</strain>
    </source>
</reference>
<dbReference type="InterPro" id="IPR018200">
    <property type="entry name" value="USP_CS"/>
</dbReference>
<dbReference type="PROSITE" id="PS00973">
    <property type="entry name" value="USP_2"/>
    <property type="match status" value="1"/>
</dbReference>
<dbReference type="GO" id="GO:0016579">
    <property type="term" value="P:protein deubiquitination"/>
    <property type="evidence" value="ECO:0007669"/>
    <property type="project" value="InterPro"/>
</dbReference>
<dbReference type="Gene3D" id="3.30.40.10">
    <property type="entry name" value="Zinc/RING finger domain, C3HC4 (zinc finger)"/>
    <property type="match status" value="1"/>
</dbReference>
<proteinExistence type="inferred from homology"/>
<dbReference type="GO" id="GO:0008270">
    <property type="term" value="F:zinc ion binding"/>
    <property type="evidence" value="ECO:0007669"/>
    <property type="project" value="UniProtKB-KW"/>
</dbReference>
<dbReference type="EC" id="3.4.19.12" evidence="5"/>
<dbReference type="HOGENOM" id="CLU_008279_11_2_1"/>
<keyword evidence="3" id="KW-0862">Zinc</keyword>
<keyword evidence="1" id="KW-0479">Metal-binding</keyword>
<dbReference type="Pfam" id="PF02148">
    <property type="entry name" value="zf-UBP"/>
    <property type="match status" value="1"/>
</dbReference>
<dbReference type="Pfam" id="PF00443">
    <property type="entry name" value="UCH"/>
    <property type="match status" value="1"/>
</dbReference>
<evidence type="ECO:0000313" key="10">
    <source>
        <dbReference type="Proteomes" id="UP000054196"/>
    </source>
</evidence>
<dbReference type="GO" id="GO:0006508">
    <property type="term" value="P:proteolysis"/>
    <property type="evidence" value="ECO:0007669"/>
    <property type="project" value="UniProtKB-KW"/>
</dbReference>
<dbReference type="GO" id="GO:0004843">
    <property type="term" value="F:cysteine-type deubiquitinase activity"/>
    <property type="evidence" value="ECO:0007669"/>
    <property type="project" value="UniProtKB-UniRule"/>
</dbReference>
<keyword evidence="2 4" id="KW-0863">Zinc-finger</keyword>
<dbReference type="EMBL" id="JH687557">
    <property type="protein sequence ID" value="EIN03967.1"/>
    <property type="molecule type" value="Genomic_DNA"/>
</dbReference>
<dbReference type="PROSITE" id="PS00972">
    <property type="entry name" value="USP_1"/>
    <property type="match status" value="1"/>
</dbReference>
<dbReference type="GO" id="GO:0005829">
    <property type="term" value="C:cytosol"/>
    <property type="evidence" value="ECO:0007669"/>
    <property type="project" value="TreeGrafter"/>
</dbReference>